<gene>
    <name evidence="2" type="ORF">HAZT_HAZT000216</name>
</gene>
<dbReference type="AlphaFoldDB" id="A0A6A0H105"/>
<name>A0A6A0H105_HYAAZ</name>
<dbReference type="Proteomes" id="UP000711488">
    <property type="component" value="Unassembled WGS sequence"/>
</dbReference>
<evidence type="ECO:0000256" key="1">
    <source>
        <dbReference type="SAM" id="MobiDB-lite"/>
    </source>
</evidence>
<evidence type="ECO:0008006" key="3">
    <source>
        <dbReference type="Google" id="ProtNLM"/>
    </source>
</evidence>
<comment type="caution">
    <text evidence="2">The sequence shown here is derived from an EMBL/GenBank/DDBJ whole genome shotgun (WGS) entry which is preliminary data.</text>
</comment>
<reference evidence="2" key="3">
    <citation type="submission" date="2019-06" db="EMBL/GenBank/DDBJ databases">
        <authorList>
            <person name="Poynton C."/>
            <person name="Hasenbein S."/>
            <person name="Benoit J.B."/>
            <person name="Sepulveda M.S."/>
            <person name="Poelchau M.F."/>
            <person name="Murali S.C."/>
            <person name="Chen S."/>
            <person name="Glastad K.M."/>
            <person name="Werren J.H."/>
            <person name="Vineis J.H."/>
            <person name="Bowen J.L."/>
            <person name="Friedrich M."/>
            <person name="Jones J."/>
            <person name="Robertson H.M."/>
            <person name="Feyereisen R."/>
            <person name="Mechler-Hickson A."/>
            <person name="Mathers N."/>
            <person name="Lee C.E."/>
            <person name="Colbourne J.K."/>
            <person name="Biales A."/>
            <person name="Johnston J.S."/>
            <person name="Wellborn G.A."/>
            <person name="Rosendale A.J."/>
            <person name="Cridge A.G."/>
            <person name="Munoz-Torres M.C."/>
            <person name="Bain P.A."/>
            <person name="Manny A.R."/>
            <person name="Major K.M."/>
            <person name="Lambert F.N."/>
            <person name="Vulpe C.D."/>
            <person name="Tuck P."/>
            <person name="Blalock B.J."/>
            <person name="Lin Y.-Y."/>
            <person name="Smith M.E."/>
            <person name="Ochoa-Acuna H."/>
            <person name="Chen M.-J.M."/>
            <person name="Childers C.P."/>
            <person name="Qu J."/>
            <person name="Dugan S."/>
            <person name="Lee S.L."/>
            <person name="Chao H."/>
            <person name="Dinh H."/>
            <person name="Han Y."/>
            <person name="Doddapaneni H."/>
            <person name="Worley K.C."/>
            <person name="Muzny D.M."/>
            <person name="Gibbs R.A."/>
            <person name="Richards S."/>
        </authorList>
    </citation>
    <scope>NUCLEOTIDE SEQUENCE</scope>
    <source>
        <strain evidence="2">HAZT.00-mixed</strain>
        <tissue evidence="2">Whole organism</tissue>
    </source>
</reference>
<dbReference type="EMBL" id="JQDR03010992">
    <property type="protein sequence ID" value="KAA0193412.1"/>
    <property type="molecule type" value="Genomic_DNA"/>
</dbReference>
<sequence length="119" mass="12962">MSVFPPGPWLSIVCSARGQFYQAGRSVRSQPTSMPHDPTFSSGRIQEGSKASKAPFTVVRGQYSKSELVNTQSLAHSYIYDPDMPIFDLDHSANVTGLLGKTAVLNCRVRNIGNKTVSD</sequence>
<accession>A0A6A0H105</accession>
<feature type="region of interest" description="Disordered" evidence="1">
    <location>
        <begin position="25"/>
        <end position="52"/>
    </location>
</feature>
<organism evidence="2">
    <name type="scientific">Hyalella azteca</name>
    <name type="common">Amphipod</name>
    <dbReference type="NCBI Taxonomy" id="294128"/>
    <lineage>
        <taxon>Eukaryota</taxon>
        <taxon>Metazoa</taxon>
        <taxon>Ecdysozoa</taxon>
        <taxon>Arthropoda</taxon>
        <taxon>Crustacea</taxon>
        <taxon>Multicrustacea</taxon>
        <taxon>Malacostraca</taxon>
        <taxon>Eumalacostraca</taxon>
        <taxon>Peracarida</taxon>
        <taxon>Amphipoda</taxon>
        <taxon>Senticaudata</taxon>
        <taxon>Talitrida</taxon>
        <taxon>Talitroidea</taxon>
        <taxon>Hyalellidae</taxon>
        <taxon>Hyalella</taxon>
    </lineage>
</organism>
<proteinExistence type="predicted"/>
<reference evidence="2" key="1">
    <citation type="submission" date="2014-08" db="EMBL/GenBank/DDBJ databases">
        <authorList>
            <person name="Murali S."/>
            <person name="Richards S."/>
            <person name="Bandaranaike D."/>
            <person name="Bellair M."/>
            <person name="Blankenburg K."/>
            <person name="Chao H."/>
            <person name="Dinh H."/>
            <person name="Doddapaneni H."/>
            <person name="Dugan-Rocha S."/>
            <person name="Elkadiri S."/>
            <person name="Gnanaolivu R."/>
            <person name="Hughes D."/>
            <person name="Lee S."/>
            <person name="Li M."/>
            <person name="Ming W."/>
            <person name="Munidasa M."/>
            <person name="Muniz J."/>
            <person name="Nguyen L."/>
            <person name="Osuji N."/>
            <person name="Pu L.-L."/>
            <person name="Puazo M."/>
            <person name="Skinner E."/>
            <person name="Qu C."/>
            <person name="Quiroz J."/>
            <person name="Raj R."/>
            <person name="Weissenberger G."/>
            <person name="Xin Y."/>
            <person name="Zou X."/>
            <person name="Han Y."/>
            <person name="Worley K."/>
            <person name="Muzny D."/>
            <person name="Gibbs R."/>
        </authorList>
    </citation>
    <scope>NUCLEOTIDE SEQUENCE</scope>
    <source>
        <strain evidence="2">HAZT.00-mixed</strain>
        <tissue evidence="2">Whole organism</tissue>
    </source>
</reference>
<protein>
    <recommendedName>
        <fullName evidence="3">Ig-like domain-containing protein</fullName>
    </recommendedName>
</protein>
<evidence type="ECO:0000313" key="2">
    <source>
        <dbReference type="EMBL" id="KAA0193412.1"/>
    </source>
</evidence>
<reference evidence="2" key="2">
    <citation type="journal article" date="2018" name="Environ. Sci. Technol.">
        <title>The Toxicogenome of Hyalella azteca: A Model for Sediment Ecotoxicology and Evolutionary Toxicology.</title>
        <authorList>
            <person name="Poynton H.C."/>
            <person name="Hasenbein S."/>
            <person name="Benoit J.B."/>
            <person name="Sepulveda M.S."/>
            <person name="Poelchau M.F."/>
            <person name="Hughes D.S.T."/>
            <person name="Murali S.C."/>
            <person name="Chen S."/>
            <person name="Glastad K.M."/>
            <person name="Goodisman M.A.D."/>
            <person name="Werren J.H."/>
            <person name="Vineis J.H."/>
            <person name="Bowen J.L."/>
            <person name="Friedrich M."/>
            <person name="Jones J."/>
            <person name="Robertson H.M."/>
            <person name="Feyereisen R."/>
            <person name="Mechler-Hickson A."/>
            <person name="Mathers N."/>
            <person name="Lee C.E."/>
            <person name="Colbourne J.K."/>
            <person name="Biales A."/>
            <person name="Johnston J.S."/>
            <person name="Wellborn G.A."/>
            <person name="Rosendale A.J."/>
            <person name="Cridge A.G."/>
            <person name="Munoz-Torres M.C."/>
            <person name="Bain P.A."/>
            <person name="Manny A.R."/>
            <person name="Major K.M."/>
            <person name="Lambert F.N."/>
            <person name="Vulpe C.D."/>
            <person name="Tuck P."/>
            <person name="Blalock B.J."/>
            <person name="Lin Y.Y."/>
            <person name="Smith M.E."/>
            <person name="Ochoa-Acuna H."/>
            <person name="Chen M.M."/>
            <person name="Childers C.P."/>
            <person name="Qu J."/>
            <person name="Dugan S."/>
            <person name="Lee S.L."/>
            <person name="Chao H."/>
            <person name="Dinh H."/>
            <person name="Han Y."/>
            <person name="Doddapaneni H."/>
            <person name="Worley K.C."/>
            <person name="Muzny D.M."/>
            <person name="Gibbs R.A."/>
            <person name="Richards S."/>
        </authorList>
    </citation>
    <scope>NUCLEOTIDE SEQUENCE</scope>
    <source>
        <strain evidence="2">HAZT.00-mixed</strain>
        <tissue evidence="2">Whole organism</tissue>
    </source>
</reference>
<feature type="compositionally biased region" description="Polar residues" evidence="1">
    <location>
        <begin position="27"/>
        <end position="44"/>
    </location>
</feature>